<evidence type="ECO:0000256" key="8">
    <source>
        <dbReference type="PIRSR" id="PIRSR009393-1"/>
    </source>
</evidence>
<evidence type="ECO:0000313" key="10">
    <source>
        <dbReference type="EMBL" id="AIR60862.1"/>
    </source>
</evidence>
<dbReference type="FunFam" id="3.40.640.10:FF:000008">
    <property type="entry name" value="Lysine decarboxylase, inducible"/>
    <property type="match status" value="1"/>
</dbReference>
<evidence type="ECO:0000256" key="7">
    <source>
        <dbReference type="ARBA" id="ARBA00066446"/>
    </source>
</evidence>
<name>A0AAN0VT37_9ENTR</name>
<sequence>MNTIAIMGPHGVFYKDEPIKELHRALELQGFQLIYPTNSTDLLKLIEHNPRICGVVFDWDEYSLDLCSEINLLNENLPLYAFINTHSSLNVSVNEMRMALWFFEYALSAADDIALRIRQYTDEYLDTITPPLTKALFTYVKEGKYTFCTPGHMAGTAYQKSPVGCLFYDFFGGNTLKADVSISVTELGSLLDHTGPHLEAEEYIARTFGAEQSYMVTNGTSTSNKIVGMYAAPSGSTILVDRNCHKSLTHLLMMTNLVPIWLKPTRNALGILGGIPQREFTRENIEKKVAETPNAQWPVHAVITNSTYDGLLYNTDFIKKTLDVPSIHFDSAWVPYTNFHPIYQGKSGMSGDRVPGKIIYETQSTHKLLAAFSQASLIHIKGDYDEETFNEAYMMHTTTSPSYPLVASIETAAAMLRGNTGKRLINRSVERALHFRREVQRLREESEDWFFDIWQPDHVDEAECWPISPGQEDWHGFRDADADHMYLDPIKVTILTPGMSELGEMAEEGIPAALVAKFLDERGVVVEKTGPYNLLFLFSIGIDKTKALSLLRGLTEFKRSYDLNLRVKNMLPDLYAEDPDFYRNMRIQTLAQGIHKLIKQHNLPDLMLRAFDVLPEMRMTPHEAYQQQVKGNVETVEIEELLGRVSANMILPYPPGVPVVMPGEVITKESRAVLDFLLMLCSVGEHYPGFETDIHGAKLGEDGVYRVRVLKEA</sequence>
<dbReference type="SUPFAM" id="SSF55904">
    <property type="entry name" value="Ornithine decarboxylase C-terminal domain"/>
    <property type="match status" value="1"/>
</dbReference>
<dbReference type="InterPro" id="IPR015422">
    <property type="entry name" value="PyrdxlP-dep_Trfase_small"/>
</dbReference>
<dbReference type="InterPro" id="IPR008286">
    <property type="entry name" value="Prn/Lys/Arg_de-COase_C"/>
</dbReference>
<dbReference type="Pfam" id="PF03711">
    <property type="entry name" value="OKR_DC_1_C"/>
    <property type="match status" value="1"/>
</dbReference>
<dbReference type="Gene3D" id="3.40.50.2300">
    <property type="match status" value="1"/>
</dbReference>
<dbReference type="GO" id="GO:0006527">
    <property type="term" value="P:L-arginine catabolic process"/>
    <property type="evidence" value="ECO:0007669"/>
    <property type="project" value="TreeGrafter"/>
</dbReference>
<dbReference type="InterPro" id="IPR015421">
    <property type="entry name" value="PyrdxlP-dep_Trfase_major"/>
</dbReference>
<dbReference type="Pfam" id="PF01276">
    <property type="entry name" value="OKR_DC_1"/>
    <property type="match status" value="1"/>
</dbReference>
<feature type="modified residue" description="N6-(pyridoxal phosphate)lysine" evidence="8">
    <location>
        <position position="367"/>
    </location>
</feature>
<accession>A0AAN0VT37</accession>
<dbReference type="GO" id="GO:0005829">
    <property type="term" value="C:cytosol"/>
    <property type="evidence" value="ECO:0007669"/>
    <property type="project" value="TreeGrafter"/>
</dbReference>
<dbReference type="Gene3D" id="3.90.1150.10">
    <property type="entry name" value="Aspartate Aminotransferase, domain 1"/>
    <property type="match status" value="1"/>
</dbReference>
<protein>
    <recommendedName>
        <fullName evidence="7">lysine decarboxylase</fullName>
        <ecNumber evidence="7">4.1.1.18</ecNumber>
    </recommendedName>
</protein>
<keyword evidence="5 10" id="KW-0456">Lyase</keyword>
<dbReference type="GO" id="GO:0030170">
    <property type="term" value="F:pyridoxal phosphate binding"/>
    <property type="evidence" value="ECO:0007669"/>
    <property type="project" value="TreeGrafter"/>
</dbReference>
<dbReference type="InterPro" id="IPR005308">
    <property type="entry name" value="OKR_de-COase_N"/>
</dbReference>
<dbReference type="FunFam" id="3.90.100.10:FF:000001">
    <property type="entry name" value="Lysine decarboxylase, inducible"/>
    <property type="match status" value="1"/>
</dbReference>
<dbReference type="PANTHER" id="PTHR45229:SF3">
    <property type="entry name" value="BIODEGRADATIVE ARGININE DECARBOXYLASE"/>
    <property type="match status" value="1"/>
</dbReference>
<dbReference type="AlphaFoldDB" id="A0AAN0VT37"/>
<dbReference type="GO" id="GO:0008923">
    <property type="term" value="F:lysine decarboxylase activity"/>
    <property type="evidence" value="ECO:0007669"/>
    <property type="project" value="UniProtKB-EC"/>
</dbReference>
<evidence type="ECO:0000313" key="11">
    <source>
        <dbReference type="Proteomes" id="UP000029516"/>
    </source>
</evidence>
<dbReference type="NCBIfam" id="NF011929">
    <property type="entry name" value="PRK15400.1"/>
    <property type="match status" value="1"/>
</dbReference>
<dbReference type="Proteomes" id="UP000029516">
    <property type="component" value="Chromosome"/>
</dbReference>
<gene>
    <name evidence="10" type="ORF">LH23_09355</name>
</gene>
<evidence type="ECO:0000256" key="2">
    <source>
        <dbReference type="ARBA" id="ARBA00010671"/>
    </source>
</evidence>
<dbReference type="PIRSF" id="PIRSF009393">
    <property type="entry name" value="Orn_decarb"/>
    <property type="match status" value="1"/>
</dbReference>
<feature type="domain" description="Orn/Lys/Arg decarboxylases family 1 pyridoxal-P attachment site" evidence="9">
    <location>
        <begin position="362"/>
        <end position="376"/>
    </location>
</feature>
<dbReference type="SUPFAM" id="SSF53383">
    <property type="entry name" value="PLP-dependent transferases"/>
    <property type="match status" value="1"/>
</dbReference>
<comment type="similarity">
    <text evidence="2">Belongs to the Orn/Lys/Arg decarboxylase class-I family.</text>
</comment>
<dbReference type="EC" id="4.1.1.18" evidence="7"/>
<dbReference type="InterPro" id="IPR015424">
    <property type="entry name" value="PyrdxlP-dep_Trfase"/>
</dbReference>
<dbReference type="Pfam" id="PF03709">
    <property type="entry name" value="OKR_DC_1_N"/>
    <property type="match status" value="1"/>
</dbReference>
<comment type="cofactor">
    <cofactor evidence="1">
        <name>pyridoxal 5'-phosphate</name>
        <dbReference type="ChEBI" id="CHEBI:597326"/>
    </cofactor>
</comment>
<proteinExistence type="inferred from homology"/>
<dbReference type="KEGG" id="cem:LH23_09355"/>
<organism evidence="10 11">
    <name type="scientific">Cedecea neteri</name>
    <dbReference type="NCBI Taxonomy" id="158822"/>
    <lineage>
        <taxon>Bacteria</taxon>
        <taxon>Pseudomonadati</taxon>
        <taxon>Pseudomonadota</taxon>
        <taxon>Gammaproteobacteria</taxon>
        <taxon>Enterobacterales</taxon>
        <taxon>Enterobacteriaceae</taxon>
        <taxon>Cedecea</taxon>
    </lineage>
</organism>
<reference evidence="10 11" key="1">
    <citation type="submission" date="2014-09" db="EMBL/GenBank/DDBJ databases">
        <authorList>
            <person name="Chan K.-G."/>
        </authorList>
    </citation>
    <scope>NUCLEOTIDE SEQUENCE [LARGE SCALE GENOMIC DNA]</scope>
    <source>
        <strain evidence="10 11">M006</strain>
    </source>
</reference>
<dbReference type="PROSITE" id="PS00703">
    <property type="entry name" value="OKR_DC_1"/>
    <property type="match status" value="1"/>
</dbReference>
<comment type="catalytic activity">
    <reaction evidence="6">
        <text>L-lysine + H(+) = cadaverine + CO2</text>
        <dbReference type="Rhea" id="RHEA:22352"/>
        <dbReference type="ChEBI" id="CHEBI:15378"/>
        <dbReference type="ChEBI" id="CHEBI:16526"/>
        <dbReference type="ChEBI" id="CHEBI:32551"/>
        <dbReference type="ChEBI" id="CHEBI:58384"/>
        <dbReference type="EC" id="4.1.1.18"/>
    </reaction>
</comment>
<dbReference type="GO" id="GO:0008792">
    <property type="term" value="F:arginine decarboxylase activity"/>
    <property type="evidence" value="ECO:0007669"/>
    <property type="project" value="TreeGrafter"/>
</dbReference>
<dbReference type="PANTHER" id="PTHR45229">
    <property type="entry name" value="CONSTITUTIVE ORNITHINE DECARBOXYLASE"/>
    <property type="match status" value="1"/>
</dbReference>
<dbReference type="EMBL" id="CP009458">
    <property type="protein sequence ID" value="AIR60862.1"/>
    <property type="molecule type" value="Genomic_DNA"/>
</dbReference>
<dbReference type="InterPro" id="IPR011193">
    <property type="entry name" value="Orn/lys/arg_de-COase"/>
</dbReference>
<dbReference type="Gene3D" id="3.40.640.10">
    <property type="entry name" value="Type I PLP-dependent aspartate aminotransferase-like (Major domain)"/>
    <property type="match status" value="1"/>
</dbReference>
<evidence type="ECO:0000256" key="4">
    <source>
        <dbReference type="ARBA" id="ARBA00022898"/>
    </source>
</evidence>
<dbReference type="InterPro" id="IPR000310">
    <property type="entry name" value="Orn/Lys/Arg_deCO2ase_major_dom"/>
</dbReference>
<keyword evidence="4 8" id="KW-0663">Pyridoxal phosphate</keyword>
<dbReference type="Gene3D" id="3.90.100.10">
    <property type="entry name" value="Orn/Lys/Arg decarboxylase, C-terminal domain"/>
    <property type="match status" value="1"/>
</dbReference>
<dbReference type="CDD" id="cd00615">
    <property type="entry name" value="Orn_deC_like"/>
    <property type="match status" value="1"/>
</dbReference>
<dbReference type="FunFam" id="3.90.1150.10:FF:000016">
    <property type="entry name" value="Lysine decarboxylase, inducible"/>
    <property type="match status" value="1"/>
</dbReference>
<evidence type="ECO:0000256" key="5">
    <source>
        <dbReference type="ARBA" id="ARBA00023239"/>
    </source>
</evidence>
<evidence type="ECO:0000256" key="1">
    <source>
        <dbReference type="ARBA" id="ARBA00001933"/>
    </source>
</evidence>
<keyword evidence="3" id="KW-0210">Decarboxylase</keyword>
<dbReference type="RefSeq" id="WP_039290441.1">
    <property type="nucleotide sequence ID" value="NZ_CP009458.1"/>
</dbReference>
<evidence type="ECO:0000256" key="6">
    <source>
        <dbReference type="ARBA" id="ARBA00052461"/>
    </source>
</evidence>
<dbReference type="NCBIfam" id="NF011928">
    <property type="entry name" value="PRK15399.1"/>
    <property type="match status" value="1"/>
</dbReference>
<dbReference type="InterPro" id="IPR036633">
    <property type="entry name" value="Prn/Lys/Arg_de-COase_C_sf"/>
</dbReference>
<evidence type="ECO:0000256" key="3">
    <source>
        <dbReference type="ARBA" id="ARBA00022793"/>
    </source>
</evidence>
<evidence type="ECO:0000259" key="9">
    <source>
        <dbReference type="PROSITE" id="PS00703"/>
    </source>
</evidence>